<dbReference type="Proteomes" id="UP000324022">
    <property type="component" value="Unassembled WGS sequence"/>
</dbReference>
<gene>
    <name evidence="3" type="ORF">UTRI_10547_B</name>
</gene>
<proteinExistence type="predicted"/>
<feature type="signal peptide" evidence="2">
    <location>
        <begin position="1"/>
        <end position="28"/>
    </location>
</feature>
<accession>A0A5C3E939</accession>
<feature type="compositionally biased region" description="Low complexity" evidence="1">
    <location>
        <begin position="35"/>
        <end position="50"/>
    </location>
</feature>
<evidence type="ECO:0000313" key="4">
    <source>
        <dbReference type="Proteomes" id="UP000324022"/>
    </source>
</evidence>
<feature type="region of interest" description="Disordered" evidence="1">
    <location>
        <begin position="174"/>
        <end position="193"/>
    </location>
</feature>
<evidence type="ECO:0008006" key="5">
    <source>
        <dbReference type="Google" id="ProtNLM"/>
    </source>
</evidence>
<evidence type="ECO:0000256" key="2">
    <source>
        <dbReference type="SAM" id="SignalP"/>
    </source>
</evidence>
<feature type="region of interest" description="Disordered" evidence="1">
    <location>
        <begin position="31"/>
        <end position="67"/>
    </location>
</feature>
<feature type="chain" id="PRO_5022924401" description="Effector family protein Eff1" evidence="2">
    <location>
        <begin position="29"/>
        <end position="453"/>
    </location>
</feature>
<dbReference type="EMBL" id="OOIN01000016">
    <property type="protein sequence ID" value="SPO27082.1"/>
    <property type="molecule type" value="Genomic_DNA"/>
</dbReference>
<keyword evidence="4" id="KW-1185">Reference proteome</keyword>
<protein>
    <recommendedName>
        <fullName evidence="5">Effector family protein Eff1</fullName>
    </recommendedName>
</protein>
<evidence type="ECO:0000313" key="3">
    <source>
        <dbReference type="EMBL" id="SPO27082.1"/>
    </source>
</evidence>
<feature type="compositionally biased region" description="Polar residues" evidence="1">
    <location>
        <begin position="55"/>
        <end position="67"/>
    </location>
</feature>
<dbReference type="AlphaFoldDB" id="A0A5C3E939"/>
<sequence length="453" mass="50926">MADFRFQLKWTRALLTSLIISCIVIVTSRPTGSNSPSDHGSGQSGSSQPGFHWHQSPSSSSWTPDQQAFSQSYGITPFHDPSNILGHNPAWNYQGQGSVRPLSWSHHALNYAPTTTFSTVGPVAERPPTDASWRLWDLLAHIRDFQGGSFVSNPGDMPSTSESRLSSAMPLTTMEHSTHQPNHPTWQQPASSNKGHLSLPFDDKNTFERWVERLKKATGRSSLQVLAVNPTADDRKIFVAHYSDLQGDQERSQGALQEPLADQHRGQQVGHFVVRLKDVSTIPIQYGITGKDQERRYVYLDSRQNKLALNDKYFKNHMDFLPLEPNALTQDMLNKLNERKNPKILPPIEVNGFPVIMLRHSSEEIIRQIEQATRKLSSDYQIVSLWSPLLVDKFHTTVILHGFGQLRAAGILETIDHLNALAKAWDKTKFPLSSSYYFAEDFPNASPFGVHTV</sequence>
<reference evidence="3 4" key="1">
    <citation type="submission" date="2018-03" db="EMBL/GenBank/DDBJ databases">
        <authorList>
            <person name="Guldener U."/>
        </authorList>
    </citation>
    <scope>NUCLEOTIDE SEQUENCE [LARGE SCALE GENOMIC DNA]</scope>
    <source>
        <strain evidence="3 4">NBRC100155</strain>
    </source>
</reference>
<feature type="compositionally biased region" description="Polar residues" evidence="1">
    <location>
        <begin position="179"/>
        <end position="193"/>
    </location>
</feature>
<name>A0A5C3E939_9BASI</name>
<evidence type="ECO:0000256" key="1">
    <source>
        <dbReference type="SAM" id="MobiDB-lite"/>
    </source>
</evidence>
<organism evidence="3 4">
    <name type="scientific">Ustilago trichophora</name>
    <dbReference type="NCBI Taxonomy" id="86804"/>
    <lineage>
        <taxon>Eukaryota</taxon>
        <taxon>Fungi</taxon>
        <taxon>Dikarya</taxon>
        <taxon>Basidiomycota</taxon>
        <taxon>Ustilaginomycotina</taxon>
        <taxon>Ustilaginomycetes</taxon>
        <taxon>Ustilaginales</taxon>
        <taxon>Ustilaginaceae</taxon>
        <taxon>Ustilago</taxon>
    </lineage>
</organism>
<keyword evidence="2" id="KW-0732">Signal</keyword>